<dbReference type="EMBL" id="JARKNE010000004">
    <property type="protein sequence ID" value="KAK5836323.1"/>
    <property type="molecule type" value="Genomic_DNA"/>
</dbReference>
<comment type="caution">
    <text evidence="1">The sequence shown here is derived from an EMBL/GenBank/DDBJ whole genome shotgun (WGS) entry which is preliminary data.</text>
</comment>
<gene>
    <name evidence="1" type="ORF">PVK06_012107</name>
</gene>
<evidence type="ECO:0000313" key="2">
    <source>
        <dbReference type="Proteomes" id="UP001358586"/>
    </source>
</evidence>
<accession>A0ABR0QAN4</accession>
<protein>
    <submittedName>
        <fullName evidence="1">Uncharacterized protein</fullName>
    </submittedName>
</protein>
<reference evidence="1 2" key="1">
    <citation type="submission" date="2023-03" db="EMBL/GenBank/DDBJ databases">
        <title>WGS of Gossypium arboreum.</title>
        <authorList>
            <person name="Yu D."/>
        </authorList>
    </citation>
    <scope>NUCLEOTIDE SEQUENCE [LARGE SCALE GENOMIC DNA]</scope>
    <source>
        <tissue evidence="1">Leaf</tissue>
    </source>
</reference>
<proteinExistence type="predicted"/>
<sequence>MVSALKQGIAVLKRELKIYKVVLDNGMLASKTKSTNVTRGETNIGTCVEFQKEFNAKFYLEYAKDEA</sequence>
<organism evidence="1 2">
    <name type="scientific">Gossypium arboreum</name>
    <name type="common">Tree cotton</name>
    <name type="synonym">Gossypium nanking</name>
    <dbReference type="NCBI Taxonomy" id="29729"/>
    <lineage>
        <taxon>Eukaryota</taxon>
        <taxon>Viridiplantae</taxon>
        <taxon>Streptophyta</taxon>
        <taxon>Embryophyta</taxon>
        <taxon>Tracheophyta</taxon>
        <taxon>Spermatophyta</taxon>
        <taxon>Magnoliopsida</taxon>
        <taxon>eudicotyledons</taxon>
        <taxon>Gunneridae</taxon>
        <taxon>Pentapetalae</taxon>
        <taxon>rosids</taxon>
        <taxon>malvids</taxon>
        <taxon>Malvales</taxon>
        <taxon>Malvaceae</taxon>
        <taxon>Malvoideae</taxon>
        <taxon>Gossypium</taxon>
    </lineage>
</organism>
<evidence type="ECO:0000313" key="1">
    <source>
        <dbReference type="EMBL" id="KAK5836323.1"/>
    </source>
</evidence>
<keyword evidence="2" id="KW-1185">Reference proteome</keyword>
<dbReference type="Proteomes" id="UP001358586">
    <property type="component" value="Chromosome 4"/>
</dbReference>
<name>A0ABR0QAN4_GOSAR</name>